<evidence type="ECO:0000313" key="4">
    <source>
        <dbReference type="EMBL" id="GHG70552.1"/>
    </source>
</evidence>
<dbReference type="Gene3D" id="3.40.50.1820">
    <property type="entry name" value="alpha/beta hydrolase"/>
    <property type="match status" value="1"/>
</dbReference>
<dbReference type="PANTHER" id="PTHR11731">
    <property type="entry name" value="PROTEASE FAMILY S9B,C DIPEPTIDYL-PEPTIDASE IV-RELATED"/>
    <property type="match status" value="1"/>
</dbReference>
<dbReference type="InterPro" id="IPR050278">
    <property type="entry name" value="Serine_Prot_S9B/DPPIV"/>
</dbReference>
<dbReference type="InterPro" id="IPR011042">
    <property type="entry name" value="6-blade_b-propeller_TolB-like"/>
</dbReference>
<dbReference type="Gene3D" id="2.120.10.30">
    <property type="entry name" value="TolB, C-terminal domain"/>
    <property type="match status" value="1"/>
</dbReference>
<reference evidence="5" key="1">
    <citation type="journal article" date="2019" name="Int. J. Syst. Evol. Microbiol.">
        <title>The Global Catalogue of Microorganisms (GCM) 10K type strain sequencing project: providing services to taxonomists for standard genome sequencing and annotation.</title>
        <authorList>
            <consortium name="The Broad Institute Genomics Platform"/>
            <consortium name="The Broad Institute Genome Sequencing Center for Infectious Disease"/>
            <person name="Wu L."/>
            <person name="Ma J."/>
        </authorList>
    </citation>
    <scope>NUCLEOTIDE SEQUENCE [LARGE SCALE GENOMIC DNA]</scope>
    <source>
        <strain evidence="5">CGMCC 1.7003</strain>
    </source>
</reference>
<feature type="domain" description="Peptidase S9 prolyl oligopeptidase catalytic" evidence="3">
    <location>
        <begin position="783"/>
        <end position="952"/>
    </location>
</feature>
<protein>
    <submittedName>
        <fullName evidence="4">Periplasmic peptidase family S9</fullName>
    </submittedName>
</protein>
<keyword evidence="5" id="KW-1185">Reference proteome</keyword>
<feature type="signal peptide" evidence="2">
    <location>
        <begin position="1"/>
        <end position="23"/>
    </location>
</feature>
<dbReference type="RefSeq" id="WP_189432982.1">
    <property type="nucleotide sequence ID" value="NZ_BNAO01000004.1"/>
</dbReference>
<evidence type="ECO:0000259" key="3">
    <source>
        <dbReference type="Pfam" id="PF00326"/>
    </source>
</evidence>
<dbReference type="InterPro" id="IPR029058">
    <property type="entry name" value="AB_hydrolase_fold"/>
</dbReference>
<keyword evidence="2" id="KW-0732">Signal</keyword>
<comment type="caution">
    <text evidence="4">The sequence shown here is derived from an EMBL/GenBank/DDBJ whole genome shotgun (WGS) entry which is preliminary data.</text>
</comment>
<dbReference type="SUPFAM" id="SSF53474">
    <property type="entry name" value="alpha/beta-Hydrolases"/>
    <property type="match status" value="1"/>
</dbReference>
<feature type="chain" id="PRO_5045595788" evidence="2">
    <location>
        <begin position="24"/>
        <end position="969"/>
    </location>
</feature>
<evidence type="ECO:0000313" key="5">
    <source>
        <dbReference type="Proteomes" id="UP000659697"/>
    </source>
</evidence>
<dbReference type="PROSITE" id="PS51257">
    <property type="entry name" value="PROKAR_LIPOPROTEIN"/>
    <property type="match status" value="1"/>
</dbReference>
<evidence type="ECO:0000256" key="1">
    <source>
        <dbReference type="SAM" id="MobiDB-lite"/>
    </source>
</evidence>
<gene>
    <name evidence="4" type="ORF">GCM10010919_21360</name>
</gene>
<dbReference type="EMBL" id="BNAO01000004">
    <property type="protein sequence ID" value="GHG70552.1"/>
    <property type="molecule type" value="Genomic_DNA"/>
</dbReference>
<sequence length="969" mass="108625">MKTLVKHSSQLALCMALAFGTFACSQLSFVKTPLPTPVVITASATDTSQLAPLALIDVMQFREIKGRSLSKNQQWLIYTAEPDYGDSTGYVQHLLSEKSYAVANADRGLLNQNGHFALFRQQAPLLAREQAKDDKAAREALAHDAVLLNTQTGVQTLFSQIDKFAFSGDGQFAFLLSRKKDSKDKTQLLQVLDLHTLSLTELGQVTDFVVAPEGDLLAFVSVVSSEPSVKASSAKAKDTRAKSSSTQDNNTPANGTIEKAADQQQVTLYAAGSKNSRVFNAASAGEIQHLVFSEDGQQLLFLAGDKAEKNRETAQQLWYWSVQHATANPLVINQDGWILSAGEAPRFSADGQRIFLGLRPEPVVPTTALAAPQSEDALFDTERLLTDRKLQVWHGQDDRINSQQKAEYQASLKRTAPAVFWLAEQRLVVLSTDIEDRLYRSEHSEAALISNGRPHFKQLTWQGRLHDIWHVNLKTGQRQQVFAANPSFERAHLSPSGRFVLYQQQGKLWLFDSSNGQRQQLAADVKVSWVDETHDRPEPASSYGIAGWLADESAVLVYDRFAIWRIALDGTSQNLTPDSRSATLQLRMVQTDPKALALDPQAPLLLRGFNEENKSTGFYQLDLADNRFSTLLSGEKRYDVVDVLSELAEATPHYLFTEQSFRQFPDLWLANSDFSQRSQLTEINPQQVQFIWGDSHLIDWYTADGSRLQGVVITPDGYDATKRYPVLVYYYEQFSDRLYNFNQMKVNHRPNFPFYLGQDYVVFLPDIRFREGAPGPSATESLLPGIDRLIELGIADPKAIGLHGHSWSGYQTAFVVTETDRFAAAVAGAPVSNMTSAYSGIRWQTGLARQFQYETGQSRIGPSMFENLAPYIENSPVFFANRINTPLVIQFGDKDGAVPWEQGIELYLAMRRLNKDVVMLHYEGEDHHLAHFANKLDYSIKMLEFFNHYLKGEPAPAWWQQGQPYQPNN</sequence>
<feature type="compositionally biased region" description="Polar residues" evidence="1">
    <location>
        <begin position="242"/>
        <end position="254"/>
    </location>
</feature>
<organism evidence="4 5">
    <name type="scientific">Alishewanella longhuensis</name>
    <dbReference type="NCBI Taxonomy" id="1091037"/>
    <lineage>
        <taxon>Bacteria</taxon>
        <taxon>Pseudomonadati</taxon>
        <taxon>Pseudomonadota</taxon>
        <taxon>Gammaproteobacteria</taxon>
        <taxon>Alteromonadales</taxon>
        <taxon>Alteromonadaceae</taxon>
        <taxon>Alishewanella</taxon>
    </lineage>
</organism>
<accession>A0ABQ3KZU0</accession>
<feature type="region of interest" description="Disordered" evidence="1">
    <location>
        <begin position="231"/>
        <end position="256"/>
    </location>
</feature>
<dbReference type="Pfam" id="PF00326">
    <property type="entry name" value="Peptidase_S9"/>
    <property type="match status" value="1"/>
</dbReference>
<dbReference type="PANTHER" id="PTHR11731:SF193">
    <property type="entry name" value="DIPEPTIDYL PEPTIDASE 9"/>
    <property type="match status" value="1"/>
</dbReference>
<dbReference type="Proteomes" id="UP000659697">
    <property type="component" value="Unassembled WGS sequence"/>
</dbReference>
<proteinExistence type="predicted"/>
<name>A0ABQ3KZU0_9ALTE</name>
<dbReference type="SUPFAM" id="SSF82171">
    <property type="entry name" value="DPP6 N-terminal domain-like"/>
    <property type="match status" value="1"/>
</dbReference>
<dbReference type="InterPro" id="IPR001375">
    <property type="entry name" value="Peptidase_S9_cat"/>
</dbReference>
<evidence type="ECO:0000256" key="2">
    <source>
        <dbReference type="SAM" id="SignalP"/>
    </source>
</evidence>